<dbReference type="SMART" id="SM00327">
    <property type="entry name" value="VWA"/>
    <property type="match status" value="1"/>
</dbReference>
<dbReference type="RefSeq" id="WP_377763134.1">
    <property type="nucleotide sequence ID" value="NZ_JBHRXY010000018.1"/>
</dbReference>
<comment type="caution">
    <text evidence="3">The sequence shown here is derived from an EMBL/GenBank/DDBJ whole genome shotgun (WGS) entry which is preliminary data.</text>
</comment>
<organism evidence="3 4">
    <name type="scientific">Paracoccus angustae</name>
    <dbReference type="NCBI Taxonomy" id="1671480"/>
    <lineage>
        <taxon>Bacteria</taxon>
        <taxon>Pseudomonadati</taxon>
        <taxon>Pseudomonadota</taxon>
        <taxon>Alphaproteobacteria</taxon>
        <taxon>Rhodobacterales</taxon>
        <taxon>Paracoccaceae</taxon>
        <taxon>Paracoccus</taxon>
    </lineage>
</organism>
<feature type="signal peptide" evidence="1">
    <location>
        <begin position="1"/>
        <end position="22"/>
    </location>
</feature>
<accession>A0ABV7U817</accession>
<proteinExistence type="predicted"/>
<dbReference type="Gene3D" id="3.40.50.410">
    <property type="entry name" value="von Willebrand factor, type A domain"/>
    <property type="match status" value="1"/>
</dbReference>
<evidence type="ECO:0000259" key="2">
    <source>
        <dbReference type="PROSITE" id="PS50234"/>
    </source>
</evidence>
<dbReference type="InterPro" id="IPR002035">
    <property type="entry name" value="VWF_A"/>
</dbReference>
<dbReference type="Pfam" id="PF00092">
    <property type="entry name" value="VWA"/>
    <property type="match status" value="1"/>
</dbReference>
<dbReference type="CDD" id="cd00198">
    <property type="entry name" value="vWFA"/>
    <property type="match status" value="1"/>
</dbReference>
<name>A0ABV7U817_9RHOB</name>
<feature type="domain" description="VWFA" evidence="2">
    <location>
        <begin position="59"/>
        <end position="250"/>
    </location>
</feature>
<feature type="chain" id="PRO_5046359192" evidence="1">
    <location>
        <begin position="23"/>
        <end position="361"/>
    </location>
</feature>
<dbReference type="InterPro" id="IPR036465">
    <property type="entry name" value="vWFA_dom_sf"/>
</dbReference>
<evidence type="ECO:0000313" key="4">
    <source>
        <dbReference type="Proteomes" id="UP001595539"/>
    </source>
</evidence>
<gene>
    <name evidence="3" type="ORF">ACFOM8_16360</name>
</gene>
<dbReference type="NCBIfam" id="TIGR03370">
    <property type="entry name" value="VPLPA-CTERM"/>
    <property type="match status" value="1"/>
</dbReference>
<dbReference type="PROSITE" id="PS50234">
    <property type="entry name" value="VWFA"/>
    <property type="match status" value="1"/>
</dbReference>
<dbReference type="Proteomes" id="UP001595539">
    <property type="component" value="Unassembled WGS sequence"/>
</dbReference>
<dbReference type="SUPFAM" id="SSF53300">
    <property type="entry name" value="vWA-like"/>
    <property type="match status" value="1"/>
</dbReference>
<keyword evidence="1" id="KW-0732">Signal</keyword>
<dbReference type="EMBL" id="JBHRXY010000018">
    <property type="protein sequence ID" value="MFC3631016.1"/>
    <property type="molecule type" value="Genomic_DNA"/>
</dbReference>
<dbReference type="InterPro" id="IPR022472">
    <property type="entry name" value="VPLPA-CTERM"/>
</dbReference>
<protein>
    <submittedName>
        <fullName evidence="3">VPLPA-CTERM sorting domain-containing protein</fullName>
    </submittedName>
</protein>
<reference evidence="4" key="1">
    <citation type="journal article" date="2019" name="Int. J. Syst. Evol. Microbiol.">
        <title>The Global Catalogue of Microorganisms (GCM) 10K type strain sequencing project: providing services to taxonomists for standard genome sequencing and annotation.</title>
        <authorList>
            <consortium name="The Broad Institute Genomics Platform"/>
            <consortium name="The Broad Institute Genome Sequencing Center for Infectious Disease"/>
            <person name="Wu L."/>
            <person name="Ma J."/>
        </authorList>
    </citation>
    <scope>NUCLEOTIDE SEQUENCE [LARGE SCALE GENOMIC DNA]</scope>
    <source>
        <strain evidence="4">KCTC 42473</strain>
    </source>
</reference>
<evidence type="ECO:0000256" key="1">
    <source>
        <dbReference type="SAM" id="SignalP"/>
    </source>
</evidence>
<keyword evidence="4" id="KW-1185">Reference proteome</keyword>
<sequence>MSLKLAALSFAALGFLAGGALADSISPDSFSADLAVGESVTITKTVTISAGGPSDALIDAYFLIDTSGSMGGVINAAKSAAGDIFSTIATEFGAGVAGGVGVFSEGAALPSVIAPPGSVINQDVTTTTANVIGAINNVTLNVPDGGGDFPESANTAIELVAENASWRPGSNRFIFAFSDASSKGSPDADVIAALAAEGIQLVSLDFGGGAFTTDMTELGAITFASSATPGSIVADVTAGIVAGFAEYETVTVGDLDGGDPLIDVSAICTGADIGSCIGDSAVGDYDRSTDRTFTFDVTFTRNADGTSVFDTFALVDGGIVASEADRFSGADVAPIPLPAAGWMLMAGVAGMGTLARRRKSA</sequence>
<evidence type="ECO:0000313" key="3">
    <source>
        <dbReference type="EMBL" id="MFC3631016.1"/>
    </source>
</evidence>